<accession>A0A0J6VRE9</accession>
<dbReference type="InterPro" id="IPR036388">
    <property type="entry name" value="WH-like_DNA-bd_sf"/>
</dbReference>
<evidence type="ECO:0000313" key="2">
    <source>
        <dbReference type="EMBL" id="KMO72047.1"/>
    </source>
</evidence>
<dbReference type="SUPFAM" id="SSF46894">
    <property type="entry name" value="C-terminal effector domain of the bipartite response regulators"/>
    <property type="match status" value="1"/>
</dbReference>
<dbReference type="InterPro" id="IPR049945">
    <property type="entry name" value="AAA_22"/>
</dbReference>
<dbReference type="SMART" id="SM00421">
    <property type="entry name" value="HTH_LUXR"/>
    <property type="match status" value="1"/>
</dbReference>
<keyword evidence="3" id="KW-1185">Reference proteome</keyword>
<dbReference type="STRING" id="37916.MCHLDSM_04196"/>
<evidence type="ECO:0000313" key="3">
    <source>
        <dbReference type="Proteomes" id="UP000036513"/>
    </source>
</evidence>
<dbReference type="InterPro" id="IPR000792">
    <property type="entry name" value="Tscrpt_reg_LuxR_C"/>
</dbReference>
<dbReference type="GO" id="GO:0006355">
    <property type="term" value="P:regulation of DNA-templated transcription"/>
    <property type="evidence" value="ECO:0007669"/>
    <property type="project" value="InterPro"/>
</dbReference>
<feature type="domain" description="HTH luxR-type" evidence="1">
    <location>
        <begin position="689"/>
        <end position="754"/>
    </location>
</feature>
<dbReference type="InterPro" id="IPR027417">
    <property type="entry name" value="P-loop_NTPase"/>
</dbReference>
<dbReference type="GO" id="GO:0003677">
    <property type="term" value="F:DNA binding"/>
    <property type="evidence" value="ECO:0007669"/>
    <property type="project" value="InterPro"/>
</dbReference>
<dbReference type="GO" id="GO:0016887">
    <property type="term" value="F:ATP hydrolysis activity"/>
    <property type="evidence" value="ECO:0007669"/>
    <property type="project" value="InterPro"/>
</dbReference>
<gene>
    <name evidence="2" type="primary">malT_1</name>
    <name evidence="2" type="ORF">MCHLDSM_04196</name>
</gene>
<protein>
    <submittedName>
        <fullName evidence="2">HTH-type transcriptional regulator MalT</fullName>
    </submittedName>
</protein>
<evidence type="ECO:0000259" key="1">
    <source>
        <dbReference type="PROSITE" id="PS50043"/>
    </source>
</evidence>
<dbReference type="InterPro" id="IPR059106">
    <property type="entry name" value="WHD_MalT"/>
</dbReference>
<dbReference type="EMBL" id="JYNL01000048">
    <property type="protein sequence ID" value="KMO72047.1"/>
    <property type="molecule type" value="Genomic_DNA"/>
</dbReference>
<sequence>MQWTSADPVDTRVHQRQQWHEAYDESVVAGDWRANVPAATIGRPHTRGSLVAREDVLRRLTADGAQLVVLTAPAGYGKTSAAALWDDADSRPFAWARMDQLDEDPAHLLLHIATAVAAVATVDGAVLSYLRGPGRDPLTHLLPALGAALEAADPLVIVLDDAHHVTSPDALEALQALIAAAPAHTTIVVLGRVHPRLELARRRLTDDVVEIDASALMFSDVEATAALVSVIGAERGARAVAAVVELCEGWPAGIMLAAMALRDGAPVDALVGRRGPVVDYLVEEVLERIDPSAVTFLLESSVLERFSAAQLNMVLGRDDSAAMLDRLADGGNPFLVVLGQHGVWFRYHRLFADVLRQRMQTQTPKRFRELATRAAELMEREGDIDGALVHAIAAGDRPRAAALVGRDAARLGFDGRAGVLARRLAMLEDRIFVEYPDAALARAWLGVTTGDADTIHRSLMLAHQADQGEPLADGTPSVEVAAALIGSLVGVGGIDEVVRHADIVRAAGDSLVNPWWGAATVMKGAAESMRGQTQHARLLLESALPVTEDLPGFQAAALAHLALLDLAAGDDAGAIERSDAARTLVDKYDLCDVVPMVVVYAVSAVMAARIGDASAARESVEVTERLLVRLGRLAARTSLLGHGLLAWTAAVLGDRDLLGTHLDAAERARRREPGATALSARVDRVRAMVAGSTHPLTGAELRLLPLLATHKSLQQIADDLVIGRETAKSQATSIYRKLSVSTRGAAVAEARRIGLLSG</sequence>
<organism evidence="2 3">
    <name type="scientific">Mycolicibacterium chlorophenolicum</name>
    <dbReference type="NCBI Taxonomy" id="37916"/>
    <lineage>
        <taxon>Bacteria</taxon>
        <taxon>Bacillati</taxon>
        <taxon>Actinomycetota</taxon>
        <taxon>Actinomycetes</taxon>
        <taxon>Mycobacteriales</taxon>
        <taxon>Mycobacteriaceae</taxon>
        <taxon>Mycolicibacterium</taxon>
    </lineage>
</organism>
<dbReference type="InterPro" id="IPR016032">
    <property type="entry name" value="Sig_transdc_resp-reg_C-effctor"/>
</dbReference>
<comment type="caution">
    <text evidence="2">The sequence shown here is derived from an EMBL/GenBank/DDBJ whole genome shotgun (WGS) entry which is preliminary data.</text>
</comment>
<dbReference type="Gene3D" id="1.10.10.10">
    <property type="entry name" value="Winged helix-like DNA-binding domain superfamily/Winged helix DNA-binding domain"/>
    <property type="match status" value="1"/>
</dbReference>
<dbReference type="Pfam" id="PF25873">
    <property type="entry name" value="WHD_MalT"/>
    <property type="match status" value="1"/>
</dbReference>
<dbReference type="Pfam" id="PF13401">
    <property type="entry name" value="AAA_22"/>
    <property type="match status" value="1"/>
</dbReference>
<dbReference type="PROSITE" id="PS50043">
    <property type="entry name" value="HTH_LUXR_2"/>
    <property type="match status" value="1"/>
</dbReference>
<proteinExistence type="predicted"/>
<dbReference type="SUPFAM" id="SSF52540">
    <property type="entry name" value="P-loop containing nucleoside triphosphate hydrolases"/>
    <property type="match status" value="1"/>
</dbReference>
<dbReference type="PATRIC" id="fig|37916.4.peg.4165"/>
<reference evidence="2 3" key="1">
    <citation type="journal article" date="2015" name="Genome Biol. Evol.">
        <title>Characterization of Three Mycobacterium spp. with Potential Use in Bioremediation by Genome Sequencing and Comparative Genomics.</title>
        <authorList>
            <person name="Das S."/>
            <person name="Pettersson B.M."/>
            <person name="Behra P.R."/>
            <person name="Ramesh M."/>
            <person name="Dasgupta S."/>
            <person name="Bhattacharya A."/>
            <person name="Kirsebom L.A."/>
        </authorList>
    </citation>
    <scope>NUCLEOTIDE SEQUENCE [LARGE SCALE GENOMIC DNA]</scope>
    <source>
        <strain evidence="2 3">DSM 43826</strain>
    </source>
</reference>
<dbReference type="Proteomes" id="UP000036513">
    <property type="component" value="Unassembled WGS sequence"/>
</dbReference>
<name>A0A0J6VRE9_9MYCO</name>
<dbReference type="AlphaFoldDB" id="A0A0J6VRE9"/>
<dbReference type="SMR" id="A0A0J6VRE9"/>